<dbReference type="GO" id="GO:0008233">
    <property type="term" value="F:peptidase activity"/>
    <property type="evidence" value="ECO:0007669"/>
    <property type="project" value="UniProtKB-KW"/>
</dbReference>
<comment type="subcellular location">
    <subcellularLocation>
        <location evidence="1">Cell membrane</location>
        <topology evidence="1">Multi-pass membrane protein</topology>
    </subcellularLocation>
</comment>
<keyword evidence="6 8" id="KW-1133">Transmembrane helix</keyword>
<feature type="transmembrane region" description="Helical" evidence="8">
    <location>
        <begin position="78"/>
        <end position="96"/>
    </location>
</feature>
<feature type="transmembrane region" description="Helical" evidence="8">
    <location>
        <begin position="30"/>
        <end position="46"/>
    </location>
</feature>
<reference evidence="9 10" key="1">
    <citation type="journal article" date="2010" name="Stand. Genomic Sci.">
        <title>Complete genome sequence of Methanoplanus petrolearius type strain (SEBR 4847).</title>
        <authorList>
            <person name="Brambilla E."/>
            <person name="Djao O.D."/>
            <person name="Daligault H."/>
            <person name="Lapidus A."/>
            <person name="Lucas S."/>
            <person name="Hammon N."/>
            <person name="Nolan M."/>
            <person name="Tice H."/>
            <person name="Cheng J.F."/>
            <person name="Han C."/>
            <person name="Tapia R."/>
            <person name="Goodwin L."/>
            <person name="Pitluck S."/>
            <person name="Liolios K."/>
            <person name="Ivanova N."/>
            <person name="Mavromatis K."/>
            <person name="Mikhailova N."/>
            <person name="Pati A."/>
            <person name="Chen A."/>
            <person name="Palaniappan K."/>
            <person name="Land M."/>
            <person name="Hauser L."/>
            <person name="Chang Y.J."/>
            <person name="Jeffries C.D."/>
            <person name="Rohde M."/>
            <person name="Spring S."/>
            <person name="Sikorski J."/>
            <person name="Goker M."/>
            <person name="Woyke T."/>
            <person name="Bristow J."/>
            <person name="Eisen J.A."/>
            <person name="Markowitz V."/>
            <person name="Hugenholtz P."/>
            <person name="Kyrpides N.C."/>
            <person name="Klenk H.P."/>
        </authorList>
    </citation>
    <scope>NUCLEOTIDE SEQUENCE [LARGE SCALE GENOMIC DNA]</scope>
    <source>
        <strain evidence="10">DSM 11571 / OCM 486 / SEBR 4847</strain>
    </source>
</reference>
<dbReference type="eggNOG" id="arCOG04471">
    <property type="taxonomic scope" value="Archaea"/>
</dbReference>
<proteinExistence type="predicted"/>
<evidence type="ECO:0000256" key="8">
    <source>
        <dbReference type="SAM" id="Phobius"/>
    </source>
</evidence>
<dbReference type="NCBIfam" id="TIGR04178">
    <property type="entry name" value="exo_archaeo"/>
    <property type="match status" value="1"/>
</dbReference>
<name>E1RGR9_METP4</name>
<dbReference type="InterPro" id="IPR014522">
    <property type="entry name" value="ArtA"/>
</dbReference>
<keyword evidence="7 8" id="KW-0472">Membrane</keyword>
<evidence type="ECO:0000256" key="5">
    <source>
        <dbReference type="ARBA" id="ARBA00022801"/>
    </source>
</evidence>
<evidence type="ECO:0000256" key="3">
    <source>
        <dbReference type="ARBA" id="ARBA00022670"/>
    </source>
</evidence>
<evidence type="ECO:0000256" key="7">
    <source>
        <dbReference type="ARBA" id="ARBA00023136"/>
    </source>
</evidence>
<keyword evidence="2" id="KW-1003">Cell membrane</keyword>
<keyword evidence="10" id="KW-1185">Reference proteome</keyword>
<feature type="transmembrane region" description="Helical" evidence="8">
    <location>
        <begin position="222"/>
        <end position="244"/>
    </location>
</feature>
<gene>
    <name evidence="9" type="ordered locus">Mpet_1607</name>
</gene>
<evidence type="ECO:0000313" key="10">
    <source>
        <dbReference type="Proteomes" id="UP000006565"/>
    </source>
</evidence>
<feature type="transmembrane region" description="Helical" evidence="8">
    <location>
        <begin position="169"/>
        <end position="191"/>
    </location>
</feature>
<dbReference type="KEGG" id="mpi:Mpet_1607"/>
<sequence>MFQVFLILSLVLFVLFLVPSKYRRYFAAGGWSFLGIFFVLFSFGHVAENEFIYPVAAVLSLPLFIITIAASYSGNRTAFRITTVAAVAFIVYSVIAPNQAISEWLIRMQVDNTILALAMIGHPAAAPSWDCILSNGYGIIITFSCTPIVGTAVMLGMATGIDANLKQKIAAAGFVILSLAALNIARLVFVVKAYSEQWFPYFTDFASGGFPGHESFFWAHNVIGRISFTFLAIILVGWGLTYFIPDLRKFYREILYFYYNGLKKISSCRFDMKDI</sequence>
<evidence type="ECO:0000313" key="9">
    <source>
        <dbReference type="EMBL" id="ADN36364.1"/>
    </source>
</evidence>
<dbReference type="EMBL" id="CP002117">
    <property type="protein sequence ID" value="ADN36364.1"/>
    <property type="molecule type" value="Genomic_DNA"/>
</dbReference>
<dbReference type="STRING" id="679926.Mpet_1607"/>
<evidence type="ECO:0000256" key="6">
    <source>
        <dbReference type="ARBA" id="ARBA00022989"/>
    </source>
</evidence>
<dbReference type="GO" id="GO:0005886">
    <property type="term" value="C:plasma membrane"/>
    <property type="evidence" value="ECO:0007669"/>
    <property type="project" value="UniProtKB-SubCell"/>
</dbReference>
<dbReference type="Proteomes" id="UP000006565">
    <property type="component" value="Chromosome"/>
</dbReference>
<organism evidence="9 10">
    <name type="scientific">Methanolacinia petrolearia (strain DSM 11571 / OCM 486 / SEBR 4847)</name>
    <name type="common">Methanoplanus petrolearius</name>
    <dbReference type="NCBI Taxonomy" id="679926"/>
    <lineage>
        <taxon>Archaea</taxon>
        <taxon>Methanobacteriati</taxon>
        <taxon>Methanobacteriota</taxon>
        <taxon>Stenosarchaea group</taxon>
        <taxon>Methanomicrobia</taxon>
        <taxon>Methanomicrobiales</taxon>
        <taxon>Methanomicrobiaceae</taxon>
        <taxon>Methanolacinia</taxon>
    </lineage>
</organism>
<feature type="transmembrane region" description="Helical" evidence="8">
    <location>
        <begin position="137"/>
        <end position="157"/>
    </location>
</feature>
<dbReference type="HOGENOM" id="CLU_065734_0_0_2"/>
<feature type="transmembrane region" description="Helical" evidence="8">
    <location>
        <begin position="51"/>
        <end position="72"/>
    </location>
</feature>
<dbReference type="GO" id="GO:0006508">
    <property type="term" value="P:proteolysis"/>
    <property type="evidence" value="ECO:0007669"/>
    <property type="project" value="UniProtKB-KW"/>
</dbReference>
<evidence type="ECO:0000256" key="4">
    <source>
        <dbReference type="ARBA" id="ARBA00022692"/>
    </source>
</evidence>
<dbReference type="OrthoDB" id="200496at2157"/>
<keyword evidence="4 8" id="KW-0812">Transmembrane</keyword>
<dbReference type="AlphaFoldDB" id="E1RGR9"/>
<dbReference type="NCBIfam" id="TIGR04125">
    <property type="entry name" value="exosort_PGF_TRM"/>
    <property type="match status" value="1"/>
</dbReference>
<dbReference type="RefSeq" id="WP_013329541.1">
    <property type="nucleotide sequence ID" value="NC_014507.1"/>
</dbReference>
<evidence type="ECO:0000256" key="2">
    <source>
        <dbReference type="ARBA" id="ARBA00022475"/>
    </source>
</evidence>
<dbReference type="GeneID" id="9744078"/>
<evidence type="ECO:0000256" key="1">
    <source>
        <dbReference type="ARBA" id="ARBA00004651"/>
    </source>
</evidence>
<protein>
    <submittedName>
        <fullName evidence="9">Exosortase EpsH-related protein</fullName>
    </submittedName>
</protein>
<keyword evidence="3" id="KW-0645">Protease</keyword>
<dbReference type="InterPro" id="IPR026392">
    <property type="entry name" value="Exo/Archaeosortase_dom"/>
</dbReference>
<keyword evidence="5" id="KW-0378">Hydrolase</keyword>
<accession>E1RGR9</accession>